<comment type="similarity">
    <text evidence="2 7">Belongs to the FlgA family.</text>
</comment>
<dbReference type="Gene3D" id="2.30.30.760">
    <property type="match status" value="1"/>
</dbReference>
<dbReference type="PANTHER" id="PTHR36307">
    <property type="entry name" value="FLAGELLA BASAL BODY P-RING FORMATION PROTEIN FLGA"/>
    <property type="match status" value="1"/>
</dbReference>
<dbReference type="Proteomes" id="UP000629025">
    <property type="component" value="Unassembled WGS sequence"/>
</dbReference>
<evidence type="ECO:0000256" key="5">
    <source>
        <dbReference type="ARBA" id="ARBA00022764"/>
    </source>
</evidence>
<dbReference type="CDD" id="cd11614">
    <property type="entry name" value="SAF_CpaB_FlgA_like"/>
    <property type="match status" value="1"/>
</dbReference>
<keyword evidence="7" id="KW-1005">Bacterial flagellum biogenesis</keyword>
<evidence type="ECO:0000256" key="4">
    <source>
        <dbReference type="ARBA" id="ARBA00022729"/>
    </source>
</evidence>
<dbReference type="InterPro" id="IPR039246">
    <property type="entry name" value="Flagellar_FlgA"/>
</dbReference>
<dbReference type="SMART" id="SM00858">
    <property type="entry name" value="SAF"/>
    <property type="match status" value="1"/>
</dbReference>
<protein>
    <recommendedName>
        <fullName evidence="3 7">Flagella basal body P-ring formation protein FlgA</fullName>
    </recommendedName>
</protein>
<evidence type="ECO:0000256" key="3">
    <source>
        <dbReference type="ARBA" id="ARBA00014754"/>
    </source>
</evidence>
<dbReference type="NCBIfam" id="TIGR03170">
    <property type="entry name" value="flgA_cterm"/>
    <property type="match status" value="1"/>
</dbReference>
<dbReference type="InterPro" id="IPR013974">
    <property type="entry name" value="SAF"/>
</dbReference>
<evidence type="ECO:0000256" key="2">
    <source>
        <dbReference type="ARBA" id="ARBA00010474"/>
    </source>
</evidence>
<name>A0ABQ1KQJ6_9GAMM</name>
<accession>A0ABQ1KQJ6</accession>
<evidence type="ECO:0000256" key="1">
    <source>
        <dbReference type="ARBA" id="ARBA00004418"/>
    </source>
</evidence>
<organism evidence="9 10">
    <name type="scientific">Marinobacterium zhoushanense</name>
    <dbReference type="NCBI Taxonomy" id="1679163"/>
    <lineage>
        <taxon>Bacteria</taxon>
        <taxon>Pseudomonadati</taxon>
        <taxon>Pseudomonadota</taxon>
        <taxon>Gammaproteobacteria</taxon>
        <taxon>Oceanospirillales</taxon>
        <taxon>Oceanospirillaceae</taxon>
        <taxon>Marinobacterium</taxon>
    </lineage>
</organism>
<dbReference type="PANTHER" id="PTHR36307:SF1">
    <property type="entry name" value="FLAGELLA BASAL BODY P-RING FORMATION PROTEIN FLGA"/>
    <property type="match status" value="1"/>
</dbReference>
<keyword evidence="5 7" id="KW-0574">Periplasm</keyword>
<dbReference type="InterPro" id="IPR017585">
    <property type="entry name" value="SAF_FlgA"/>
</dbReference>
<sequence length="248" mass="27170">MSYRKALLFQDSSVNFLKFISSCALLAITLAAPARTLSANELPNSDIESQVASTIRQHFETRVPESRVNVTVNPINRTLSLTPCQSALQIELPFSGGERVTAKVSCASPRPWSIFVTARVQQFIAVVTARRPITRDSRIGGDALALSEQNITRLSGGYYTRLQDVLGKTARVPIDNGEIITARVLEPSLAVRRGDRITLEVRKGALLIRTDAIALEDGRLNEQIDVQNRNSGRQVRGTVTAPGIVTLY</sequence>
<dbReference type="Pfam" id="PF17656">
    <property type="entry name" value="ChapFlgA_N"/>
    <property type="match status" value="1"/>
</dbReference>
<keyword evidence="10" id="KW-1185">Reference proteome</keyword>
<gene>
    <name evidence="9" type="ORF">GCM10011352_37640</name>
</gene>
<proteinExistence type="inferred from homology"/>
<evidence type="ECO:0000313" key="10">
    <source>
        <dbReference type="Proteomes" id="UP000629025"/>
    </source>
</evidence>
<comment type="subcellular location">
    <subcellularLocation>
        <location evidence="1 7">Periplasm</location>
    </subcellularLocation>
</comment>
<dbReference type="InterPro" id="IPR041231">
    <property type="entry name" value="FlgA_N"/>
</dbReference>
<evidence type="ECO:0000313" key="9">
    <source>
        <dbReference type="EMBL" id="GGC07801.1"/>
    </source>
</evidence>
<dbReference type="Gene3D" id="3.90.1210.10">
    <property type="entry name" value="Antifreeze-like/N-acetylneuraminic acid synthase C-terminal domain"/>
    <property type="match status" value="1"/>
</dbReference>
<feature type="domain" description="SAF" evidence="8">
    <location>
        <begin position="124"/>
        <end position="186"/>
    </location>
</feature>
<dbReference type="Pfam" id="PF13144">
    <property type="entry name" value="ChapFlgA"/>
    <property type="match status" value="1"/>
</dbReference>
<keyword evidence="4" id="KW-0732">Signal</keyword>
<dbReference type="RefSeq" id="WP_188751186.1">
    <property type="nucleotide sequence ID" value="NZ_BMIJ01000008.1"/>
</dbReference>
<evidence type="ECO:0000259" key="8">
    <source>
        <dbReference type="SMART" id="SM00858"/>
    </source>
</evidence>
<comment type="function">
    <text evidence="6 7">Involved in the assembly process of the P-ring formation. It may associate with FlgF on the rod constituting a structure essential for the P-ring assembly or may act as a modulator protein for the P-ring assembly.</text>
</comment>
<reference evidence="10" key="1">
    <citation type="journal article" date="2019" name="Int. J. Syst. Evol. Microbiol.">
        <title>The Global Catalogue of Microorganisms (GCM) 10K type strain sequencing project: providing services to taxonomists for standard genome sequencing and annotation.</title>
        <authorList>
            <consortium name="The Broad Institute Genomics Platform"/>
            <consortium name="The Broad Institute Genome Sequencing Center for Infectious Disease"/>
            <person name="Wu L."/>
            <person name="Ma J."/>
        </authorList>
    </citation>
    <scope>NUCLEOTIDE SEQUENCE [LARGE SCALE GENOMIC DNA]</scope>
    <source>
        <strain evidence="10">CGMCC 1.15341</strain>
    </source>
</reference>
<comment type="caution">
    <text evidence="9">The sequence shown here is derived from an EMBL/GenBank/DDBJ whole genome shotgun (WGS) entry which is preliminary data.</text>
</comment>
<evidence type="ECO:0000256" key="7">
    <source>
        <dbReference type="RuleBase" id="RU362063"/>
    </source>
</evidence>
<evidence type="ECO:0000256" key="6">
    <source>
        <dbReference type="ARBA" id="ARBA00025643"/>
    </source>
</evidence>
<dbReference type="EMBL" id="BMIJ01000008">
    <property type="protein sequence ID" value="GGC07801.1"/>
    <property type="molecule type" value="Genomic_DNA"/>
</dbReference>